<dbReference type="Proteomes" id="UP000596145">
    <property type="component" value="Chromosome"/>
</dbReference>
<protein>
    <recommendedName>
        <fullName evidence="4">Sortase family protein</fullName>
    </recommendedName>
</protein>
<evidence type="ECO:0000313" key="3">
    <source>
        <dbReference type="Proteomes" id="UP000596145"/>
    </source>
</evidence>
<dbReference type="AlphaFoldDB" id="A0A7T4EHX3"/>
<gene>
    <name evidence="2" type="ORF">I6I10_06755</name>
</gene>
<evidence type="ECO:0000313" key="2">
    <source>
        <dbReference type="EMBL" id="QQB47696.1"/>
    </source>
</evidence>
<reference evidence="2 3" key="1">
    <citation type="submission" date="2020-12" db="EMBL/GenBank/DDBJ databases">
        <title>FDA dAtabase for Regulatory Grade micrObial Sequences (FDA-ARGOS): Supporting development and validation of Infectious Disease Dx tests.</title>
        <authorList>
            <person name="Sproer C."/>
            <person name="Gronow S."/>
            <person name="Severitt S."/>
            <person name="Schroder I."/>
            <person name="Tallon L."/>
            <person name="Sadzewicz L."/>
            <person name="Zhao X."/>
            <person name="Boylan J."/>
            <person name="Ott S."/>
            <person name="Bowen H."/>
            <person name="Vavikolanu K."/>
            <person name="Mehta A."/>
            <person name="Aluvathingal J."/>
            <person name="Nadendla S."/>
            <person name="Lowell S."/>
            <person name="Myers T."/>
            <person name="Yan Y."/>
            <person name="Sichtig H."/>
        </authorList>
    </citation>
    <scope>NUCLEOTIDE SEQUENCE [LARGE SCALE GENOMIC DNA]</scope>
    <source>
        <strain evidence="2 3">FDAARGOS_1053</strain>
    </source>
</reference>
<dbReference type="EMBL" id="CP066007">
    <property type="protein sequence ID" value="QQB47696.1"/>
    <property type="molecule type" value="Genomic_DNA"/>
</dbReference>
<feature type="region of interest" description="Disordered" evidence="1">
    <location>
        <begin position="30"/>
        <end position="58"/>
    </location>
</feature>
<sequence length="226" mass="23563">MAKEAGLIAFVIVLSLGVLSFSKTEPEQALPTPIVTSTSEQPAPPPPPPPTLSGTGRLFLDGPAPISTAVYSPTPAVDPLEPSATGLNDVQWVDGLGVPPADAAAGTVFLIGHSWSQSGYVLNGLSEFVTARTDFSAPSPRLPSQSVQGSTLSLVDAAGVTVRWTVDTVFLISKSAMTGDTDIFRSHAPGRVVLITCAITADKDLDYNVVLIGHRQESAVGTMRDR</sequence>
<proteinExistence type="predicted"/>
<name>A0A7T4EHX3_9CORY</name>
<evidence type="ECO:0008006" key="4">
    <source>
        <dbReference type="Google" id="ProtNLM"/>
    </source>
</evidence>
<feature type="compositionally biased region" description="Pro residues" evidence="1">
    <location>
        <begin position="42"/>
        <end position="51"/>
    </location>
</feature>
<accession>A0A7T4EHX3</accession>
<evidence type="ECO:0000256" key="1">
    <source>
        <dbReference type="SAM" id="MobiDB-lite"/>
    </source>
</evidence>
<organism evidence="2 3">
    <name type="scientific">Corynebacterium glucuronolyticum</name>
    <dbReference type="NCBI Taxonomy" id="39791"/>
    <lineage>
        <taxon>Bacteria</taxon>
        <taxon>Bacillati</taxon>
        <taxon>Actinomycetota</taxon>
        <taxon>Actinomycetes</taxon>
        <taxon>Mycobacteriales</taxon>
        <taxon>Corynebacteriaceae</taxon>
        <taxon>Corynebacterium</taxon>
    </lineage>
</organism>
<dbReference type="OrthoDB" id="4423879at2"/>